<reference evidence="2 3" key="1">
    <citation type="journal article" date="2017" name="Mol. Biol. Evol.">
        <title>The 4-celled Tetrabaena socialis nuclear genome reveals the essential components for genetic control of cell number at the origin of multicellularity in the volvocine lineage.</title>
        <authorList>
            <person name="Featherston J."/>
            <person name="Arakaki Y."/>
            <person name="Hanschen E.R."/>
            <person name="Ferris P.J."/>
            <person name="Michod R.E."/>
            <person name="Olson B.J.S.C."/>
            <person name="Nozaki H."/>
            <person name="Durand P.M."/>
        </authorList>
    </citation>
    <scope>NUCLEOTIDE SEQUENCE [LARGE SCALE GENOMIC DNA]</scope>
    <source>
        <strain evidence="2 3">NIES-571</strain>
    </source>
</reference>
<dbReference type="EMBL" id="PGGS01000419">
    <property type="protein sequence ID" value="PNH04149.1"/>
    <property type="molecule type" value="Genomic_DNA"/>
</dbReference>
<name>A0A2J7ZV65_9CHLO</name>
<accession>A0A2J7ZV65</accession>
<evidence type="ECO:0000256" key="1">
    <source>
        <dbReference type="SAM" id="MobiDB-lite"/>
    </source>
</evidence>
<protein>
    <submittedName>
        <fullName evidence="2">Uncharacterized protein</fullName>
    </submittedName>
</protein>
<sequence>MKADSVAAAAEATSRQGALSLRRRAGTGRGSGHQRSAAGGWAAHDGAPHLQLRGGQRDLRGEEPGDERLLRLLLLMPPPEARSLGWQLSHPGERMLLRLVVLELERQQARRAARRAGHGEALQQRRGAGGGVLRGHRLPAEAAVVQGCSELRGGPEAREGLRLMLREESVGVGPHRRLSIEEGRRRGAGVEGLVRSDVAARGTQRRVE</sequence>
<proteinExistence type="predicted"/>
<dbReference type="AlphaFoldDB" id="A0A2J7ZV65"/>
<keyword evidence="3" id="KW-1185">Reference proteome</keyword>
<evidence type="ECO:0000313" key="2">
    <source>
        <dbReference type="EMBL" id="PNH04149.1"/>
    </source>
</evidence>
<gene>
    <name evidence="2" type="ORF">TSOC_009719</name>
</gene>
<comment type="caution">
    <text evidence="2">The sequence shown here is derived from an EMBL/GenBank/DDBJ whole genome shotgun (WGS) entry which is preliminary data.</text>
</comment>
<organism evidence="2 3">
    <name type="scientific">Tetrabaena socialis</name>
    <dbReference type="NCBI Taxonomy" id="47790"/>
    <lineage>
        <taxon>Eukaryota</taxon>
        <taxon>Viridiplantae</taxon>
        <taxon>Chlorophyta</taxon>
        <taxon>core chlorophytes</taxon>
        <taxon>Chlorophyceae</taxon>
        <taxon>CS clade</taxon>
        <taxon>Chlamydomonadales</taxon>
        <taxon>Tetrabaenaceae</taxon>
        <taxon>Tetrabaena</taxon>
    </lineage>
</organism>
<dbReference type="Proteomes" id="UP000236333">
    <property type="component" value="Unassembled WGS sequence"/>
</dbReference>
<feature type="region of interest" description="Disordered" evidence="1">
    <location>
        <begin position="1"/>
        <end position="63"/>
    </location>
</feature>
<evidence type="ECO:0000313" key="3">
    <source>
        <dbReference type="Proteomes" id="UP000236333"/>
    </source>
</evidence>